<dbReference type="GeneID" id="22912180"/>
<evidence type="ECO:0000256" key="1">
    <source>
        <dbReference type="SAM" id="Phobius"/>
    </source>
</evidence>
<reference evidence="2" key="1">
    <citation type="submission" date="2013-12" db="EMBL/GenBank/DDBJ databases">
        <authorList>
            <person name="Omoto C.K."/>
            <person name="Sibley D."/>
            <person name="Venepally P."/>
            <person name="Hadjithomas M."/>
            <person name="Karamycheva S."/>
            <person name="Brunk B."/>
            <person name="Roos D."/>
            <person name="Caler E."/>
            <person name="Lorenzi H."/>
        </authorList>
    </citation>
    <scope>NUCLEOTIDE SEQUENCE</scope>
</reference>
<keyword evidence="3" id="KW-1185">Reference proteome</keyword>
<name>A0A023B8M0_GRENI</name>
<organism evidence="2 3">
    <name type="scientific">Gregarina niphandrodes</name>
    <name type="common">Septate eugregarine</name>
    <dbReference type="NCBI Taxonomy" id="110365"/>
    <lineage>
        <taxon>Eukaryota</taxon>
        <taxon>Sar</taxon>
        <taxon>Alveolata</taxon>
        <taxon>Apicomplexa</taxon>
        <taxon>Conoidasida</taxon>
        <taxon>Gregarinasina</taxon>
        <taxon>Eugregarinorida</taxon>
        <taxon>Gregarinidae</taxon>
        <taxon>Gregarina</taxon>
    </lineage>
</organism>
<dbReference type="Proteomes" id="UP000019763">
    <property type="component" value="Unassembled WGS sequence"/>
</dbReference>
<keyword evidence="1 2" id="KW-0812">Transmembrane</keyword>
<keyword evidence="1" id="KW-0472">Membrane</keyword>
<dbReference type="EMBL" id="AFNH02000453">
    <property type="protein sequence ID" value="EZG69129.1"/>
    <property type="molecule type" value="Genomic_DNA"/>
</dbReference>
<gene>
    <name evidence="2" type="ORF">GNI_059610</name>
</gene>
<dbReference type="VEuPathDB" id="CryptoDB:GNI_059610"/>
<comment type="caution">
    <text evidence="2">The sequence shown here is derived from an EMBL/GenBank/DDBJ whole genome shotgun (WGS) entry which is preliminary data.</text>
</comment>
<evidence type="ECO:0000313" key="3">
    <source>
        <dbReference type="Proteomes" id="UP000019763"/>
    </source>
</evidence>
<evidence type="ECO:0000313" key="2">
    <source>
        <dbReference type="EMBL" id="EZG69129.1"/>
    </source>
</evidence>
<keyword evidence="1" id="KW-1133">Transmembrane helix</keyword>
<dbReference type="AlphaFoldDB" id="A0A023B8M0"/>
<accession>A0A023B8M0</accession>
<dbReference type="RefSeq" id="XP_011134478.1">
    <property type="nucleotide sequence ID" value="XM_011136176.1"/>
</dbReference>
<proteinExistence type="predicted"/>
<sequence length="168" mass="19206">MSEGEQQAQERRQVGDTPLLITEDELDAMHRRSVRGGTLSGRVRAYIMQKTSGLPILQEHLLIVLDAVTRASRSWICWAVVAVLVVLTVQNALVQMSVEREHMRRPIAFKRSMGGGDDYSFDLEQDIGDAYREWKLLQEQFPNKFGNFSKAGPAEIPSHYVRRPLPRW</sequence>
<feature type="transmembrane region" description="Helical" evidence="1">
    <location>
        <begin position="75"/>
        <end position="94"/>
    </location>
</feature>
<protein>
    <submittedName>
        <fullName evidence="2">Transmembrane protein</fullName>
    </submittedName>
</protein>